<dbReference type="Gene3D" id="2.60.130.10">
    <property type="entry name" value="Aromatic compound dioxygenase"/>
    <property type="match status" value="1"/>
</dbReference>
<dbReference type="RefSeq" id="WP_344310275.1">
    <property type="nucleotide sequence ID" value="NZ_BAAANY010000009.1"/>
</dbReference>
<dbReference type="PANTHER" id="PTHR33711">
    <property type="entry name" value="DIOXYGENASE, PUTATIVE (AFU_ORTHOLOGUE AFUA_2G02910)-RELATED"/>
    <property type="match status" value="1"/>
</dbReference>
<evidence type="ECO:0000313" key="6">
    <source>
        <dbReference type="Proteomes" id="UP001500618"/>
    </source>
</evidence>
<comment type="caution">
    <text evidence="5">The sequence shown here is derived from an EMBL/GenBank/DDBJ whole genome shotgun (WGS) entry which is preliminary data.</text>
</comment>
<dbReference type="Proteomes" id="UP001500618">
    <property type="component" value="Unassembled WGS sequence"/>
</dbReference>
<evidence type="ECO:0000259" key="4">
    <source>
        <dbReference type="Pfam" id="PF00775"/>
    </source>
</evidence>
<dbReference type="EMBL" id="BAAANY010000009">
    <property type="protein sequence ID" value="GAA1676085.1"/>
    <property type="molecule type" value="Genomic_DNA"/>
</dbReference>
<dbReference type="InterPro" id="IPR050770">
    <property type="entry name" value="Intradiol_RC_Dioxygenase"/>
</dbReference>
<dbReference type="SUPFAM" id="SSF49482">
    <property type="entry name" value="Aromatic compound dioxygenase"/>
    <property type="match status" value="1"/>
</dbReference>
<dbReference type="InterPro" id="IPR000627">
    <property type="entry name" value="Intradiol_dOase_C"/>
</dbReference>
<evidence type="ECO:0000313" key="5">
    <source>
        <dbReference type="EMBL" id="GAA1676085.1"/>
    </source>
</evidence>
<protein>
    <submittedName>
        <fullName evidence="5">Protocatechuate 3,4-dioxygenase subunit alpha</fullName>
    </submittedName>
</protein>
<accession>A0ABN2GSJ1</accession>
<feature type="domain" description="Intradiol ring-cleavage dioxygenases" evidence="4">
    <location>
        <begin position="38"/>
        <end position="179"/>
    </location>
</feature>
<evidence type="ECO:0000256" key="2">
    <source>
        <dbReference type="ARBA" id="ARBA00022964"/>
    </source>
</evidence>
<name>A0ABN2GSJ1_9ACTN</name>
<keyword evidence="6" id="KW-1185">Reference proteome</keyword>
<comment type="similarity">
    <text evidence="1">Belongs to the intradiol ring-cleavage dioxygenase family.</text>
</comment>
<proteinExistence type="inferred from homology"/>
<dbReference type="InterPro" id="IPR015889">
    <property type="entry name" value="Intradiol_dOase_core"/>
</dbReference>
<organism evidence="5 6">
    <name type="scientific">Fodinicola feengrottensis</name>
    <dbReference type="NCBI Taxonomy" id="435914"/>
    <lineage>
        <taxon>Bacteria</taxon>
        <taxon>Bacillati</taxon>
        <taxon>Actinomycetota</taxon>
        <taxon>Actinomycetes</taxon>
        <taxon>Mycobacteriales</taxon>
        <taxon>Fodinicola</taxon>
    </lineage>
</organism>
<sequence length="188" mass="20196">MMTDPGTTPSQTVGPFLSIGMEWLHDPYVVPKGTPGAFWIRGLLVDGAGTPVPDGIVETWQADPQGRFDHPDDPRGAVARTDGFRGFARSMTNAAGEWGVFTVRPGSLPALDGGTEAPHLDVTVMARGMLQRVVTRIYFAGDDRNAADPALSTVDPSRRATLIAQPADDGYRFDIYLQGDSETAFFAV</sequence>
<dbReference type="InterPro" id="IPR012786">
    <property type="entry name" value="Protocat_dOase_a"/>
</dbReference>
<dbReference type="Pfam" id="PF00775">
    <property type="entry name" value="Dioxygenase_C"/>
    <property type="match status" value="1"/>
</dbReference>
<keyword evidence="2" id="KW-0223">Dioxygenase</keyword>
<dbReference type="NCBIfam" id="TIGR02423">
    <property type="entry name" value="protocat_alph"/>
    <property type="match status" value="1"/>
</dbReference>
<keyword evidence="3" id="KW-0560">Oxidoreductase</keyword>
<evidence type="ECO:0000256" key="3">
    <source>
        <dbReference type="ARBA" id="ARBA00023002"/>
    </source>
</evidence>
<gene>
    <name evidence="5" type="primary">pcaG</name>
    <name evidence="5" type="ORF">GCM10009765_26740</name>
</gene>
<evidence type="ECO:0000256" key="1">
    <source>
        <dbReference type="ARBA" id="ARBA00007825"/>
    </source>
</evidence>
<reference evidence="5 6" key="1">
    <citation type="journal article" date="2019" name="Int. J. Syst. Evol. Microbiol.">
        <title>The Global Catalogue of Microorganisms (GCM) 10K type strain sequencing project: providing services to taxonomists for standard genome sequencing and annotation.</title>
        <authorList>
            <consortium name="The Broad Institute Genomics Platform"/>
            <consortium name="The Broad Institute Genome Sequencing Center for Infectious Disease"/>
            <person name="Wu L."/>
            <person name="Ma J."/>
        </authorList>
    </citation>
    <scope>NUCLEOTIDE SEQUENCE [LARGE SCALE GENOMIC DNA]</scope>
    <source>
        <strain evidence="5 6">JCM 14718</strain>
    </source>
</reference>
<dbReference type="PANTHER" id="PTHR33711:SF9">
    <property type="entry name" value="PROTOCATECHUATE 3,4-DIOXYGENASE ALPHA CHAIN"/>
    <property type="match status" value="1"/>
</dbReference>